<dbReference type="InterPro" id="IPR017451">
    <property type="entry name" value="F-box-assoc_interact_dom"/>
</dbReference>
<dbReference type="NCBIfam" id="TIGR01640">
    <property type="entry name" value="F_box_assoc_1"/>
    <property type="match status" value="1"/>
</dbReference>
<dbReference type="PROSITE" id="PS50181">
    <property type="entry name" value="FBOX"/>
    <property type="match status" value="1"/>
</dbReference>
<sequence>MMGNKRRAVASGGAHSLPEEMMTEVFLRLPVKSILRFRAVCRSWNAVLSSEEFCCLHMAKVGSKSAPPNLFFTSQTAGFDATAVYSSSSSGPDDGLLFTLDGVRGGDFIHMTPAPCRGLTLLHDPFAPAYYVFNASTRAVTRLPPCHNALCVTAGLGFDARRKKYKVVRLFLGDFGDKQHIKCETYTLGGDHGDYWKPPAAGVPFRFCRAAQATISHARHNKVLPVFANGFLHWLIPPSFVVERPRAAILSFSVTDEIFSWVQSPPFEVSGVHLVELAGHLCMVRDLRHVGMLETWKLNGYGSGGWSLEHRIDLLQHISRHDVIEPEIVRVIGSVGSCGSTKRIVIATSKCKVIIYDPVSHTVETATAIRETHSSYQAEKLALSSVSLFQESLVPVHQTNKERALSVPLAKATREILLRLPADCTMRCKLRPKIMLVGKGITGRSGFSFTSCSKLLQRARRHDIWLDTKVVCSKPCHGMNLLSTELKDYLYNASTGFRLVYHTRGTESIHNVGLGFNLSTQDHTIVEMFYHVKDFKSRRYFLTCMVTECGRGTVQECSLPPLPVSDMSPAYLAGVLYWMSGPRLGECDERAIVSFDIITREFAVTPCPSCIAMWNNGSPSNAFVVELEGTLCVILADPDAEELNIWRRQHDQWHSAYTVYLEGWPGYSLGANVVVPWAIDPDGKILLNTGRKLGFYDQARHFIENLAKGRAASWLARVFFIENLYDLEEVLRVRSTEQSSRVGVCGHLHIAKYKHDLEHPISFNKSCLHESLLVQHKIPDDPLPALSGNSSACSGGEQCLERWDSLHTEIMPLVPILYEESLTSYPRKHKSWVLLDILSL</sequence>
<dbReference type="Pfam" id="PF00646">
    <property type="entry name" value="F-box"/>
    <property type="match status" value="1"/>
</dbReference>
<evidence type="ECO:0000313" key="3">
    <source>
        <dbReference type="Proteomes" id="UP000823388"/>
    </source>
</evidence>
<dbReference type="Gene3D" id="1.20.1280.50">
    <property type="match status" value="1"/>
</dbReference>
<proteinExistence type="predicted"/>
<dbReference type="AlphaFoldDB" id="A0A8T0VXS6"/>
<dbReference type="SUPFAM" id="SSF81383">
    <property type="entry name" value="F-box domain"/>
    <property type="match status" value="1"/>
</dbReference>
<dbReference type="InterPro" id="IPR013187">
    <property type="entry name" value="F-box-assoc_dom_typ3"/>
</dbReference>
<dbReference type="Pfam" id="PF08268">
    <property type="entry name" value="FBA_3"/>
    <property type="match status" value="1"/>
</dbReference>
<dbReference type="InterPro" id="IPR001810">
    <property type="entry name" value="F-box_dom"/>
</dbReference>
<protein>
    <recommendedName>
        <fullName evidence="1">F-box domain-containing protein</fullName>
    </recommendedName>
</protein>
<reference evidence="2" key="1">
    <citation type="submission" date="2020-05" db="EMBL/GenBank/DDBJ databases">
        <title>WGS assembly of Panicum virgatum.</title>
        <authorList>
            <person name="Lovell J.T."/>
            <person name="Jenkins J."/>
            <person name="Shu S."/>
            <person name="Juenger T.E."/>
            <person name="Schmutz J."/>
        </authorList>
    </citation>
    <scope>NUCLEOTIDE SEQUENCE</scope>
    <source>
        <strain evidence="2">AP13</strain>
    </source>
</reference>
<accession>A0A8T0VXS6</accession>
<dbReference type="InterPro" id="IPR050796">
    <property type="entry name" value="SCF_F-box_component"/>
</dbReference>
<gene>
    <name evidence="2" type="ORF">PVAP13_2NG639800</name>
</gene>
<dbReference type="CDD" id="cd22157">
    <property type="entry name" value="F-box_AtFBW1-like"/>
    <property type="match status" value="1"/>
</dbReference>
<dbReference type="InterPro" id="IPR036047">
    <property type="entry name" value="F-box-like_dom_sf"/>
</dbReference>
<evidence type="ECO:0000259" key="1">
    <source>
        <dbReference type="PROSITE" id="PS50181"/>
    </source>
</evidence>
<dbReference type="EMBL" id="CM029040">
    <property type="protein sequence ID" value="KAG2636169.1"/>
    <property type="molecule type" value="Genomic_DNA"/>
</dbReference>
<dbReference type="SMART" id="SM00256">
    <property type="entry name" value="FBOX"/>
    <property type="match status" value="1"/>
</dbReference>
<dbReference type="PANTHER" id="PTHR31672">
    <property type="entry name" value="BNACNNG10540D PROTEIN"/>
    <property type="match status" value="1"/>
</dbReference>
<dbReference type="PANTHER" id="PTHR31672:SF2">
    <property type="entry name" value="F-BOX DOMAIN-CONTAINING PROTEIN"/>
    <property type="match status" value="1"/>
</dbReference>
<evidence type="ECO:0000313" key="2">
    <source>
        <dbReference type="EMBL" id="KAG2636169.1"/>
    </source>
</evidence>
<organism evidence="2 3">
    <name type="scientific">Panicum virgatum</name>
    <name type="common">Blackwell switchgrass</name>
    <dbReference type="NCBI Taxonomy" id="38727"/>
    <lineage>
        <taxon>Eukaryota</taxon>
        <taxon>Viridiplantae</taxon>
        <taxon>Streptophyta</taxon>
        <taxon>Embryophyta</taxon>
        <taxon>Tracheophyta</taxon>
        <taxon>Spermatophyta</taxon>
        <taxon>Magnoliopsida</taxon>
        <taxon>Liliopsida</taxon>
        <taxon>Poales</taxon>
        <taxon>Poaceae</taxon>
        <taxon>PACMAD clade</taxon>
        <taxon>Panicoideae</taxon>
        <taxon>Panicodae</taxon>
        <taxon>Paniceae</taxon>
        <taxon>Panicinae</taxon>
        <taxon>Panicum</taxon>
        <taxon>Panicum sect. Hiantes</taxon>
    </lineage>
</organism>
<dbReference type="Proteomes" id="UP000823388">
    <property type="component" value="Chromosome 2N"/>
</dbReference>
<feature type="domain" description="F-box" evidence="1">
    <location>
        <begin position="11"/>
        <end position="53"/>
    </location>
</feature>
<comment type="caution">
    <text evidence="2">The sequence shown here is derived from an EMBL/GenBank/DDBJ whole genome shotgun (WGS) entry which is preliminary data.</text>
</comment>
<name>A0A8T0VXS6_PANVG</name>
<keyword evidence="3" id="KW-1185">Reference proteome</keyword>